<accession>A0A1G4I0A8</accession>
<feature type="region of interest" description="Disordered" evidence="1">
    <location>
        <begin position="1"/>
        <end position="28"/>
    </location>
</feature>
<evidence type="ECO:0000313" key="3">
    <source>
        <dbReference type="Proteomes" id="UP000195570"/>
    </source>
</evidence>
<dbReference type="VEuPathDB" id="TriTrypDB:TEOVI_000702000"/>
<evidence type="ECO:0000313" key="2">
    <source>
        <dbReference type="EMBL" id="SCU65098.1"/>
    </source>
</evidence>
<sequence length="366" mass="40459">MKNFVNANPTDTPNTTDDTGRQKNTHTRRRTACISCDAGSNFNERGSRSRFLLPRLSSVDEKSADSKSWKGLAGMKLPTLTTRETHSTTRTSTSNSRGPLTSPRIGRSRRESKIRSAESTVCSWGTYAFANELAQKKSPVVAPLHLPSLLEVQTRGDRQRQSRWQSEVAMPSTESQLRDWSGPSAWGLFANAKEGVKDVQEVTRSPPARSPARETHKLDVSDHLVLVSDSNKSRLLSTSIITCCLGRKTVELQQLSIQMNTIKSIPPPTNPRRLKQLSPNVLNVVAAGSPHLKPMAPETPTKPKGVGREMTWRESSFRPLVPTFAPQCDVEPHLRLSSPFSQSCFKDNSWSGGEGSYSFFPLFGPT</sequence>
<reference evidence="2" key="1">
    <citation type="submission" date="2016-09" db="EMBL/GenBank/DDBJ databases">
        <authorList>
            <person name="Hebert L."/>
            <person name="Moumen B."/>
        </authorList>
    </citation>
    <scope>NUCLEOTIDE SEQUENCE [LARGE SCALE GENOMIC DNA]</scope>
    <source>
        <strain evidence="2">OVI</strain>
    </source>
</reference>
<evidence type="ECO:0000256" key="1">
    <source>
        <dbReference type="SAM" id="MobiDB-lite"/>
    </source>
</evidence>
<dbReference type="RefSeq" id="XP_067076753.1">
    <property type="nucleotide sequence ID" value="XM_067220652.1"/>
</dbReference>
<feature type="compositionally biased region" description="Low complexity" evidence="1">
    <location>
        <begin position="88"/>
        <end position="97"/>
    </location>
</feature>
<feature type="compositionally biased region" description="Low complexity" evidence="1">
    <location>
        <begin position="8"/>
        <end position="17"/>
    </location>
</feature>
<gene>
    <name evidence="2" type="ORF">TEOVI_000702000</name>
</gene>
<keyword evidence="3" id="KW-1185">Reference proteome</keyword>
<comment type="caution">
    <text evidence="2">The sequence shown here is derived from an EMBL/GenBank/DDBJ whole genome shotgun (WGS) entry which is preliminary data.</text>
</comment>
<dbReference type="AlphaFoldDB" id="A0A1G4I0A8"/>
<dbReference type="EMBL" id="CZPT02000213">
    <property type="protein sequence ID" value="SCU65098.1"/>
    <property type="molecule type" value="Genomic_DNA"/>
</dbReference>
<dbReference type="GeneID" id="92380954"/>
<feature type="region of interest" description="Disordered" evidence="1">
    <location>
        <begin position="63"/>
        <end position="113"/>
    </location>
</feature>
<name>A0A1G4I0A8_TRYEQ</name>
<organism evidence="2 3">
    <name type="scientific">Trypanosoma equiperdum</name>
    <dbReference type="NCBI Taxonomy" id="5694"/>
    <lineage>
        <taxon>Eukaryota</taxon>
        <taxon>Discoba</taxon>
        <taxon>Euglenozoa</taxon>
        <taxon>Kinetoplastea</taxon>
        <taxon>Metakinetoplastina</taxon>
        <taxon>Trypanosomatida</taxon>
        <taxon>Trypanosomatidae</taxon>
        <taxon>Trypanosoma</taxon>
    </lineage>
</organism>
<dbReference type="Proteomes" id="UP000195570">
    <property type="component" value="Unassembled WGS sequence"/>
</dbReference>
<proteinExistence type="predicted"/>
<protein>
    <submittedName>
        <fullName evidence="2">Uncharacterized protein</fullName>
    </submittedName>
</protein>